<keyword evidence="1" id="KW-0472">Membrane</keyword>
<dbReference type="RefSeq" id="WP_380672450.1">
    <property type="nucleotide sequence ID" value="NZ_JBHTCJ010000017.1"/>
</dbReference>
<evidence type="ECO:0000313" key="2">
    <source>
        <dbReference type="EMBL" id="MFC7344554.1"/>
    </source>
</evidence>
<keyword evidence="3" id="KW-1185">Reference proteome</keyword>
<organism evidence="2 3">
    <name type="scientific">Saccharopolyspora griseoalba</name>
    <dbReference type="NCBI Taxonomy" id="1431848"/>
    <lineage>
        <taxon>Bacteria</taxon>
        <taxon>Bacillati</taxon>
        <taxon>Actinomycetota</taxon>
        <taxon>Actinomycetes</taxon>
        <taxon>Pseudonocardiales</taxon>
        <taxon>Pseudonocardiaceae</taxon>
        <taxon>Saccharopolyspora</taxon>
    </lineage>
</organism>
<comment type="caution">
    <text evidence="2">The sequence shown here is derived from an EMBL/GenBank/DDBJ whole genome shotgun (WGS) entry which is preliminary data.</text>
</comment>
<name>A0ABW2LTH1_9PSEU</name>
<keyword evidence="1" id="KW-1133">Transmembrane helix</keyword>
<evidence type="ECO:0000256" key="1">
    <source>
        <dbReference type="SAM" id="Phobius"/>
    </source>
</evidence>
<keyword evidence="1" id="KW-0812">Transmembrane</keyword>
<reference evidence="3" key="1">
    <citation type="journal article" date="2019" name="Int. J. Syst. Evol. Microbiol.">
        <title>The Global Catalogue of Microorganisms (GCM) 10K type strain sequencing project: providing services to taxonomists for standard genome sequencing and annotation.</title>
        <authorList>
            <consortium name="The Broad Institute Genomics Platform"/>
            <consortium name="The Broad Institute Genome Sequencing Center for Infectious Disease"/>
            <person name="Wu L."/>
            <person name="Ma J."/>
        </authorList>
    </citation>
    <scope>NUCLEOTIDE SEQUENCE [LARGE SCALE GENOMIC DNA]</scope>
    <source>
        <strain evidence="3">WLHS5</strain>
    </source>
</reference>
<proteinExistence type="predicted"/>
<gene>
    <name evidence="2" type="ORF">ACFQRI_24370</name>
</gene>
<feature type="transmembrane region" description="Helical" evidence="1">
    <location>
        <begin position="36"/>
        <end position="58"/>
    </location>
</feature>
<sequence>MTPQTKIRVAAWTWIAVSTISTVATVIMAVPVMSGWLFWVVVGISAAQTAVAIPAAIAMQHARSPKIRNVGRLFLIGLAWLCVSSLAKAIEMAAWPSLVLNLVLALTLGLLMDKEVKAVCRGEHADSPQHPNPSAQQLTP</sequence>
<evidence type="ECO:0000313" key="3">
    <source>
        <dbReference type="Proteomes" id="UP001596504"/>
    </source>
</evidence>
<feature type="transmembrane region" description="Helical" evidence="1">
    <location>
        <begin position="93"/>
        <end position="111"/>
    </location>
</feature>
<feature type="transmembrane region" description="Helical" evidence="1">
    <location>
        <begin position="12"/>
        <end position="30"/>
    </location>
</feature>
<dbReference type="Proteomes" id="UP001596504">
    <property type="component" value="Unassembled WGS sequence"/>
</dbReference>
<protein>
    <submittedName>
        <fullName evidence="2">Uncharacterized protein</fullName>
    </submittedName>
</protein>
<feature type="transmembrane region" description="Helical" evidence="1">
    <location>
        <begin position="70"/>
        <end position="87"/>
    </location>
</feature>
<dbReference type="EMBL" id="JBHTCJ010000017">
    <property type="protein sequence ID" value="MFC7344554.1"/>
    <property type="molecule type" value="Genomic_DNA"/>
</dbReference>
<accession>A0ABW2LTH1</accession>